<sequence>MGLLSHGAPLSWDEAKLQADHVRKNGIEQFLSVYRKLKDRQNDFLKWGDEVEYFFVKLNDKEKAAKLSLNSTKYLEILNSEEEDPFTKEAIDSLWRPEYASYMIESTPGTPYGHDISNFLEVEESMMKRRRKIKAFLEDNEYLVTLTNFPRLGCRYCSDPPCEPYGPIAKSIFIPDEFINLHPRFEYFNSFPFFLSKAYSLHKEPLQRASVR</sequence>
<evidence type="ECO:0000256" key="4">
    <source>
        <dbReference type="ARBA" id="ARBA00022598"/>
    </source>
</evidence>
<evidence type="ECO:0000256" key="9">
    <source>
        <dbReference type="ARBA" id="ARBA00032122"/>
    </source>
</evidence>
<keyword evidence="6 10" id="KW-0547">Nucleotide-binding</keyword>
<comment type="caution">
    <text evidence="11">The sequence shown here is derived from an EMBL/GenBank/DDBJ whole genome shotgun (WGS) entry which is preliminary data.</text>
</comment>
<keyword evidence="4 10" id="KW-0436">Ligase</keyword>
<comment type="pathway">
    <text evidence="1 10">Sulfur metabolism; glutathione biosynthesis; glutathione from L-cysteine and L-glutamate: step 1/2.</text>
</comment>
<dbReference type="AlphaFoldDB" id="A0AA38M0A9"/>
<evidence type="ECO:0000313" key="12">
    <source>
        <dbReference type="Proteomes" id="UP001168821"/>
    </source>
</evidence>
<dbReference type="Proteomes" id="UP001168821">
    <property type="component" value="Unassembled WGS sequence"/>
</dbReference>
<evidence type="ECO:0000256" key="2">
    <source>
        <dbReference type="ARBA" id="ARBA00008100"/>
    </source>
</evidence>
<keyword evidence="12" id="KW-1185">Reference proteome</keyword>
<comment type="similarity">
    <text evidence="2 10">Belongs to the glutamate--cysteine ligase type 3 family.</text>
</comment>
<evidence type="ECO:0000256" key="1">
    <source>
        <dbReference type="ARBA" id="ARBA00005006"/>
    </source>
</evidence>
<evidence type="ECO:0000256" key="3">
    <source>
        <dbReference type="ARBA" id="ARBA00012220"/>
    </source>
</evidence>
<evidence type="ECO:0000256" key="5">
    <source>
        <dbReference type="ARBA" id="ARBA00022684"/>
    </source>
</evidence>
<dbReference type="Gene3D" id="3.30.590.50">
    <property type="match status" value="1"/>
</dbReference>
<evidence type="ECO:0000256" key="8">
    <source>
        <dbReference type="ARBA" id="ARBA00030585"/>
    </source>
</evidence>
<dbReference type="GO" id="GO:0004357">
    <property type="term" value="F:glutamate-cysteine ligase activity"/>
    <property type="evidence" value="ECO:0007669"/>
    <property type="project" value="UniProtKB-UniRule"/>
</dbReference>
<evidence type="ECO:0000256" key="6">
    <source>
        <dbReference type="ARBA" id="ARBA00022741"/>
    </source>
</evidence>
<proteinExistence type="inferred from homology"/>
<reference evidence="11" key="1">
    <citation type="journal article" date="2023" name="G3 (Bethesda)">
        <title>Whole genome assemblies of Zophobas morio and Tenebrio molitor.</title>
        <authorList>
            <person name="Kaur S."/>
            <person name="Stinson S.A."/>
            <person name="diCenzo G.C."/>
        </authorList>
    </citation>
    <scope>NUCLEOTIDE SEQUENCE</scope>
    <source>
        <strain evidence="11">QUZm001</strain>
    </source>
</reference>
<dbReference type="InterPro" id="IPR004308">
    <property type="entry name" value="GCS"/>
</dbReference>
<dbReference type="EMBL" id="JALNTZ010000045">
    <property type="protein sequence ID" value="KAJ3639035.1"/>
    <property type="molecule type" value="Genomic_DNA"/>
</dbReference>
<comment type="catalytic activity">
    <reaction evidence="10">
        <text>L-cysteine + L-glutamate + ATP = gamma-L-glutamyl-L-cysteine + ADP + phosphate + H(+)</text>
        <dbReference type="Rhea" id="RHEA:13285"/>
        <dbReference type="ChEBI" id="CHEBI:15378"/>
        <dbReference type="ChEBI" id="CHEBI:29985"/>
        <dbReference type="ChEBI" id="CHEBI:30616"/>
        <dbReference type="ChEBI" id="CHEBI:35235"/>
        <dbReference type="ChEBI" id="CHEBI:43474"/>
        <dbReference type="ChEBI" id="CHEBI:58173"/>
        <dbReference type="ChEBI" id="CHEBI:456216"/>
        <dbReference type="EC" id="6.3.2.2"/>
    </reaction>
</comment>
<dbReference type="InterPro" id="IPR014746">
    <property type="entry name" value="Gln_synth/guanido_kin_cat_dom"/>
</dbReference>
<dbReference type="PANTHER" id="PTHR11164:SF0">
    <property type="entry name" value="GLUTAMATE--CYSTEINE LIGASE CATALYTIC SUBUNIT"/>
    <property type="match status" value="1"/>
</dbReference>
<gene>
    <name evidence="11" type="ORF">Zmor_016446</name>
</gene>
<dbReference type="PANTHER" id="PTHR11164">
    <property type="entry name" value="GLUTAMATE CYSTEINE LIGASE"/>
    <property type="match status" value="1"/>
</dbReference>
<dbReference type="SUPFAM" id="SSF55931">
    <property type="entry name" value="Glutamine synthetase/guanido kinase"/>
    <property type="match status" value="1"/>
</dbReference>
<dbReference type="GO" id="GO:0005524">
    <property type="term" value="F:ATP binding"/>
    <property type="evidence" value="ECO:0007669"/>
    <property type="project" value="UniProtKB-UniRule"/>
</dbReference>
<protein>
    <recommendedName>
        <fullName evidence="3 10">Glutamate--cysteine ligase</fullName>
        <ecNumber evidence="3 10">6.3.2.2</ecNumber>
    </recommendedName>
    <alternativeName>
        <fullName evidence="9 10">Gamma-ECS</fullName>
    </alternativeName>
    <alternativeName>
        <fullName evidence="8 10">Gamma-glutamylcysteine synthetase</fullName>
    </alternativeName>
</protein>
<feature type="non-terminal residue" evidence="11">
    <location>
        <position position="1"/>
    </location>
</feature>
<evidence type="ECO:0000256" key="7">
    <source>
        <dbReference type="ARBA" id="ARBA00022840"/>
    </source>
</evidence>
<keyword evidence="7 10" id="KW-0067">ATP-binding</keyword>
<name>A0AA38M0A9_9CUCU</name>
<accession>A0AA38M0A9</accession>
<dbReference type="GO" id="GO:0006750">
    <property type="term" value="P:glutathione biosynthetic process"/>
    <property type="evidence" value="ECO:0007669"/>
    <property type="project" value="UniProtKB-UniRule"/>
</dbReference>
<dbReference type="EC" id="6.3.2.2" evidence="3 10"/>
<evidence type="ECO:0000313" key="11">
    <source>
        <dbReference type="EMBL" id="KAJ3639035.1"/>
    </source>
</evidence>
<evidence type="ECO:0000256" key="10">
    <source>
        <dbReference type="RuleBase" id="RU367135"/>
    </source>
</evidence>
<keyword evidence="5 10" id="KW-0317">Glutathione biosynthesis</keyword>
<organism evidence="11 12">
    <name type="scientific">Zophobas morio</name>
    <dbReference type="NCBI Taxonomy" id="2755281"/>
    <lineage>
        <taxon>Eukaryota</taxon>
        <taxon>Metazoa</taxon>
        <taxon>Ecdysozoa</taxon>
        <taxon>Arthropoda</taxon>
        <taxon>Hexapoda</taxon>
        <taxon>Insecta</taxon>
        <taxon>Pterygota</taxon>
        <taxon>Neoptera</taxon>
        <taxon>Endopterygota</taxon>
        <taxon>Coleoptera</taxon>
        <taxon>Polyphaga</taxon>
        <taxon>Cucujiformia</taxon>
        <taxon>Tenebrionidae</taxon>
        <taxon>Zophobas</taxon>
    </lineage>
</organism>